<evidence type="ECO:0000313" key="2">
    <source>
        <dbReference type="WBParaSite" id="ES5_v2.g27232.t1"/>
    </source>
</evidence>
<protein>
    <submittedName>
        <fullName evidence="2">BTB domain-containing protein</fullName>
    </submittedName>
</protein>
<dbReference type="Proteomes" id="UP000887579">
    <property type="component" value="Unplaced"/>
</dbReference>
<organism evidence="1 2">
    <name type="scientific">Panagrolaimus sp. ES5</name>
    <dbReference type="NCBI Taxonomy" id="591445"/>
    <lineage>
        <taxon>Eukaryota</taxon>
        <taxon>Metazoa</taxon>
        <taxon>Ecdysozoa</taxon>
        <taxon>Nematoda</taxon>
        <taxon>Chromadorea</taxon>
        <taxon>Rhabditida</taxon>
        <taxon>Tylenchina</taxon>
        <taxon>Panagrolaimomorpha</taxon>
        <taxon>Panagrolaimoidea</taxon>
        <taxon>Panagrolaimidae</taxon>
        <taxon>Panagrolaimus</taxon>
    </lineage>
</organism>
<name>A0AC34GCA6_9BILA</name>
<sequence length="235" mass="26233">MPKDMNIHASVNTSCKTANFSNTWSHFYIFSEGRGPPLCSYDDLIDPTKKFIAEKKLIINVTATLKVHEDVTPIEAKKSKNEKSLGFMLWESEGDKDVSIVVDNKNELKAHKCVLKRRSSKFATLLDVKPEPSTSAKTESKIVVQNKAFKTVKEAIMHCYDIQNSDTLSAEDAANILAFASEYEIEDLKENMGEFCIENLSVSNACFFANCSITAKSDNLKNACFGFLANCMKTE</sequence>
<reference evidence="2" key="1">
    <citation type="submission" date="2022-11" db="UniProtKB">
        <authorList>
            <consortium name="WormBaseParasite"/>
        </authorList>
    </citation>
    <scope>IDENTIFICATION</scope>
</reference>
<dbReference type="WBParaSite" id="ES5_v2.g27232.t1">
    <property type="protein sequence ID" value="ES5_v2.g27232.t1"/>
    <property type="gene ID" value="ES5_v2.g27232"/>
</dbReference>
<accession>A0AC34GCA6</accession>
<evidence type="ECO:0000313" key="1">
    <source>
        <dbReference type="Proteomes" id="UP000887579"/>
    </source>
</evidence>
<proteinExistence type="predicted"/>